<comment type="similarity">
    <text evidence="8">Belongs to the RNase Z family.</text>
</comment>
<dbReference type="EMBL" id="MVDE01000044">
    <property type="protein sequence ID" value="PKQ61511.1"/>
    <property type="molecule type" value="Genomic_DNA"/>
</dbReference>
<evidence type="ECO:0000256" key="1">
    <source>
        <dbReference type="ARBA" id="ARBA00011738"/>
    </source>
</evidence>
<evidence type="ECO:0000256" key="2">
    <source>
        <dbReference type="ARBA" id="ARBA00022694"/>
    </source>
</evidence>
<feature type="active site" description="Proton acceptor" evidence="8">
    <location>
        <position position="66"/>
    </location>
</feature>
<evidence type="ECO:0000256" key="6">
    <source>
        <dbReference type="ARBA" id="ARBA00022801"/>
    </source>
</evidence>
<dbReference type="Gene3D" id="3.60.15.10">
    <property type="entry name" value="Ribonuclease Z/Hydroxyacylglutathione hydrolase-like"/>
    <property type="match status" value="1"/>
</dbReference>
<dbReference type="RefSeq" id="WP_101311467.1">
    <property type="nucleotide sequence ID" value="NZ_MVDE01000044.1"/>
</dbReference>
<comment type="subunit">
    <text evidence="1 8">Homodimer.</text>
</comment>
<keyword evidence="5 8" id="KW-0255">Endonuclease</keyword>
<dbReference type="InterPro" id="IPR036866">
    <property type="entry name" value="RibonucZ/Hydroxyglut_hydro"/>
</dbReference>
<keyword evidence="3 8" id="KW-0540">Nuclease</keyword>
<dbReference type="InterPro" id="IPR013471">
    <property type="entry name" value="RNase_Z/BN"/>
</dbReference>
<keyword evidence="6 8" id="KW-0378">Hydrolase</keyword>
<protein>
    <recommendedName>
        <fullName evidence="8">Ribonuclease Z</fullName>
        <shortName evidence="8">RNase Z</shortName>
        <ecNumber evidence="8">3.1.26.11</ecNumber>
    </recommendedName>
    <alternativeName>
        <fullName evidence="8">tRNA 3 endonuclease</fullName>
    </alternativeName>
    <alternativeName>
        <fullName evidence="8">tRNase Z</fullName>
    </alternativeName>
</protein>
<comment type="cofactor">
    <cofactor evidence="8">
        <name>Zn(2+)</name>
        <dbReference type="ChEBI" id="CHEBI:29105"/>
    </cofactor>
    <text evidence="8">Binds 2 Zn(2+) ions.</text>
</comment>
<evidence type="ECO:0000256" key="5">
    <source>
        <dbReference type="ARBA" id="ARBA00022759"/>
    </source>
</evidence>
<comment type="function">
    <text evidence="8">Zinc phosphodiesterase, which displays some tRNA 3'-processing endonuclease activity. Probably involved in tRNA maturation, by removing a 3'-trailer from precursor tRNA.</text>
</comment>
<reference evidence="9 10" key="1">
    <citation type="journal article" date="2017" name="Front. Microbiol.">
        <title>Labilibaculum manganireducens gen. nov., sp. nov. and Labilibaculum filiforme sp. nov., Novel Bacteroidetes Isolated from Subsurface Sediments of the Baltic Sea.</title>
        <authorList>
            <person name="Vandieken V."/>
            <person name="Marshall I.P."/>
            <person name="Niemann H."/>
            <person name="Engelen B."/>
            <person name="Cypionka H."/>
        </authorList>
    </citation>
    <scope>NUCLEOTIDE SEQUENCE [LARGE SCALE GENOMIC DNA]</scope>
    <source>
        <strain evidence="9 10">59.10-2M</strain>
    </source>
</reference>
<proteinExistence type="inferred from homology"/>
<feature type="binding site" evidence="8">
    <location>
        <position position="66"/>
    </location>
    <ligand>
        <name>Zn(2+)</name>
        <dbReference type="ChEBI" id="CHEBI:29105"/>
        <label>2</label>
        <note>catalytic</note>
    </ligand>
</feature>
<organism evidence="9 10">
    <name type="scientific">Labilibaculum manganireducens</name>
    <dbReference type="NCBI Taxonomy" id="1940525"/>
    <lineage>
        <taxon>Bacteria</taxon>
        <taxon>Pseudomonadati</taxon>
        <taxon>Bacteroidota</taxon>
        <taxon>Bacteroidia</taxon>
        <taxon>Marinilabiliales</taxon>
        <taxon>Marinifilaceae</taxon>
        <taxon>Labilibaculum</taxon>
    </lineage>
</organism>
<dbReference type="GO" id="GO:0008270">
    <property type="term" value="F:zinc ion binding"/>
    <property type="evidence" value="ECO:0007669"/>
    <property type="project" value="UniProtKB-UniRule"/>
</dbReference>
<evidence type="ECO:0000256" key="8">
    <source>
        <dbReference type="HAMAP-Rule" id="MF_01818"/>
    </source>
</evidence>
<feature type="binding site" evidence="8">
    <location>
        <position position="67"/>
    </location>
    <ligand>
        <name>Zn(2+)</name>
        <dbReference type="ChEBI" id="CHEBI:29105"/>
        <label>2</label>
        <note>catalytic</note>
    </ligand>
</feature>
<dbReference type="HAMAP" id="MF_01818">
    <property type="entry name" value="RNase_Z_BN"/>
    <property type="match status" value="1"/>
</dbReference>
<dbReference type="SUPFAM" id="SSF56281">
    <property type="entry name" value="Metallo-hydrolase/oxidoreductase"/>
    <property type="match status" value="1"/>
</dbReference>
<feature type="binding site" evidence="8">
    <location>
        <position position="271"/>
    </location>
    <ligand>
        <name>Zn(2+)</name>
        <dbReference type="ChEBI" id="CHEBI:29105"/>
        <label>2</label>
        <note>catalytic</note>
    </ligand>
</feature>
<comment type="caution">
    <text evidence="9">The sequence shown here is derived from an EMBL/GenBank/DDBJ whole genome shotgun (WGS) entry which is preliminary data.</text>
</comment>
<dbReference type="NCBIfam" id="NF000801">
    <property type="entry name" value="PRK00055.1-3"/>
    <property type="match status" value="1"/>
</dbReference>
<dbReference type="EC" id="3.1.26.11" evidence="8"/>
<gene>
    <name evidence="8" type="primary">rnz</name>
    <name evidence="9" type="ORF">BZG01_19170</name>
</gene>
<feature type="binding site" evidence="8">
    <location>
        <position position="213"/>
    </location>
    <ligand>
        <name>Zn(2+)</name>
        <dbReference type="ChEBI" id="CHEBI:29105"/>
        <label>2</label>
        <note>catalytic</note>
    </ligand>
</feature>
<evidence type="ECO:0000313" key="10">
    <source>
        <dbReference type="Proteomes" id="UP000233618"/>
    </source>
</evidence>
<dbReference type="Pfam" id="PF23023">
    <property type="entry name" value="Anti-Pycsar_Apyc1"/>
    <property type="match status" value="1"/>
</dbReference>
<evidence type="ECO:0000256" key="7">
    <source>
        <dbReference type="ARBA" id="ARBA00022833"/>
    </source>
</evidence>
<evidence type="ECO:0000256" key="3">
    <source>
        <dbReference type="ARBA" id="ARBA00022722"/>
    </source>
</evidence>
<dbReference type="PANTHER" id="PTHR46018:SF2">
    <property type="entry name" value="ZINC PHOSPHODIESTERASE ELAC PROTEIN 1"/>
    <property type="match status" value="1"/>
</dbReference>
<evidence type="ECO:0000313" key="9">
    <source>
        <dbReference type="EMBL" id="PKQ61511.1"/>
    </source>
</evidence>
<name>A0A2N3HTZ9_9BACT</name>
<dbReference type="NCBIfam" id="TIGR02651">
    <property type="entry name" value="RNase_Z"/>
    <property type="match status" value="1"/>
</dbReference>
<keyword evidence="10" id="KW-1185">Reference proteome</keyword>
<comment type="catalytic activity">
    <reaction evidence="8">
        <text>Endonucleolytic cleavage of RNA, removing extra 3' nucleotides from tRNA precursor, generating 3' termini of tRNAs. A 3'-hydroxy group is left at the tRNA terminus and a 5'-phosphoryl group is left at the trailer molecule.</text>
        <dbReference type="EC" id="3.1.26.11"/>
    </reaction>
</comment>
<keyword evidence="2 8" id="KW-0819">tRNA processing</keyword>
<feature type="binding site" evidence="8">
    <location>
        <position position="142"/>
    </location>
    <ligand>
        <name>Zn(2+)</name>
        <dbReference type="ChEBI" id="CHEBI:29105"/>
        <label>1</label>
        <note>catalytic</note>
    </ligand>
</feature>
<dbReference type="Proteomes" id="UP000233618">
    <property type="component" value="Unassembled WGS sequence"/>
</dbReference>
<keyword evidence="4 8" id="KW-0479">Metal-binding</keyword>
<feature type="binding site" evidence="8">
    <location>
        <position position="62"/>
    </location>
    <ligand>
        <name>Zn(2+)</name>
        <dbReference type="ChEBI" id="CHEBI:29105"/>
        <label>1</label>
        <note>catalytic</note>
    </ligand>
</feature>
<accession>A0A2N3HTZ9</accession>
<evidence type="ECO:0000256" key="4">
    <source>
        <dbReference type="ARBA" id="ARBA00022723"/>
    </source>
</evidence>
<dbReference type="AlphaFoldDB" id="A0A2N3HTZ9"/>
<dbReference type="GO" id="GO:0042781">
    <property type="term" value="F:3'-tRNA processing endoribonuclease activity"/>
    <property type="evidence" value="ECO:0007669"/>
    <property type="project" value="UniProtKB-UniRule"/>
</dbReference>
<keyword evidence="7 8" id="KW-0862">Zinc</keyword>
<sequence>MKFEVTILGSNSALPTTKRFPTAQVLNVLERFFLIDCGEGTQIQMKRFRVPMSRINHILISHMHGDHIFGLIGLLSTFSLQGRKSDLHIYGHSKLERFIQFQLELLETKLDYQIFYHTIFGTEIQTLFEDDSVIVQSFPLKHGAMPCAGFLFKEKERLRTLKSDMLTFYNIPIKNRHAIKQGEDFIREDGEVVPNKKLTNDPLKVRSYAFCTDTAYLPKIAPIIEGVDLLYHEATFLKAEEKRAKKTYHSTAEQAAKIAVEANVKKLLIGHFSARFEDLKEHLKEAKDVFPNSALAEDGKKFFVELDRD</sequence>
<feature type="binding site" evidence="8">
    <location>
        <position position="64"/>
    </location>
    <ligand>
        <name>Zn(2+)</name>
        <dbReference type="ChEBI" id="CHEBI:29105"/>
        <label>1</label>
        <note>catalytic</note>
    </ligand>
</feature>
<dbReference type="CDD" id="cd07717">
    <property type="entry name" value="RNaseZ_ZiPD-like_MBL-fold"/>
    <property type="match status" value="1"/>
</dbReference>
<dbReference type="PANTHER" id="PTHR46018">
    <property type="entry name" value="ZINC PHOSPHODIESTERASE ELAC PROTEIN 1"/>
    <property type="match status" value="1"/>
</dbReference>
<feature type="binding site" evidence="8">
    <location>
        <position position="213"/>
    </location>
    <ligand>
        <name>Zn(2+)</name>
        <dbReference type="ChEBI" id="CHEBI:29105"/>
        <label>1</label>
        <note>catalytic</note>
    </ligand>
</feature>